<dbReference type="EMBL" id="CAJNRD030001122">
    <property type="protein sequence ID" value="CAG5100044.1"/>
    <property type="molecule type" value="Genomic_DNA"/>
</dbReference>
<dbReference type="AlphaFoldDB" id="A0A8J2HFT1"/>
<sequence length="65" mass="7419">MKFGNGQKICAENVKSRLKFLLKLLKVRNKSLIFQVDVLISKLSNSILENLLFFICSKFPTTSGR</sequence>
<gene>
    <name evidence="1" type="ORF">HICCMSTLAB_LOCUS9356</name>
</gene>
<dbReference type="Proteomes" id="UP000786811">
    <property type="component" value="Unassembled WGS sequence"/>
</dbReference>
<reference evidence="1" key="1">
    <citation type="submission" date="2021-04" db="EMBL/GenBank/DDBJ databases">
        <authorList>
            <person name="Chebbi M.A.C M."/>
        </authorList>
    </citation>
    <scope>NUCLEOTIDE SEQUENCE</scope>
</reference>
<proteinExistence type="predicted"/>
<organism evidence="1 2">
    <name type="scientific">Cotesia congregata</name>
    <name type="common">Parasitoid wasp</name>
    <name type="synonym">Apanteles congregatus</name>
    <dbReference type="NCBI Taxonomy" id="51543"/>
    <lineage>
        <taxon>Eukaryota</taxon>
        <taxon>Metazoa</taxon>
        <taxon>Ecdysozoa</taxon>
        <taxon>Arthropoda</taxon>
        <taxon>Hexapoda</taxon>
        <taxon>Insecta</taxon>
        <taxon>Pterygota</taxon>
        <taxon>Neoptera</taxon>
        <taxon>Endopterygota</taxon>
        <taxon>Hymenoptera</taxon>
        <taxon>Apocrita</taxon>
        <taxon>Ichneumonoidea</taxon>
        <taxon>Braconidae</taxon>
        <taxon>Microgastrinae</taxon>
        <taxon>Cotesia</taxon>
    </lineage>
</organism>
<comment type="caution">
    <text evidence="1">The sequence shown here is derived from an EMBL/GenBank/DDBJ whole genome shotgun (WGS) entry which is preliminary data.</text>
</comment>
<accession>A0A8J2HFT1</accession>
<feature type="non-terminal residue" evidence="1">
    <location>
        <position position="65"/>
    </location>
</feature>
<keyword evidence="2" id="KW-1185">Reference proteome</keyword>
<name>A0A8J2HFT1_COTCN</name>
<evidence type="ECO:0000313" key="1">
    <source>
        <dbReference type="EMBL" id="CAG5100044.1"/>
    </source>
</evidence>
<evidence type="ECO:0000313" key="2">
    <source>
        <dbReference type="Proteomes" id="UP000786811"/>
    </source>
</evidence>
<protein>
    <submittedName>
        <fullName evidence="1">Uncharacterized protein</fullName>
    </submittedName>
</protein>